<evidence type="ECO:0000313" key="7">
    <source>
        <dbReference type="EMBL" id="KAK3251438.1"/>
    </source>
</evidence>
<feature type="transmembrane region" description="Helical" evidence="6">
    <location>
        <begin position="205"/>
        <end position="222"/>
    </location>
</feature>
<protein>
    <submittedName>
        <fullName evidence="8">Uncharacterized protein</fullName>
    </submittedName>
</protein>
<name>A0AAE0CCS0_9CHLO</name>
<feature type="transmembrane region" description="Helical" evidence="6">
    <location>
        <begin position="166"/>
        <end position="185"/>
    </location>
</feature>
<reference evidence="8" key="2">
    <citation type="submission" date="2023-06" db="EMBL/GenBank/DDBJ databases">
        <title>Long-read-based genome assembly of the green algal bacterivore Cymbomonas tetramitiformis.</title>
        <authorList>
            <person name="Gyaltshen Y."/>
            <person name="Rozenberg A."/>
            <person name="Paasch A."/>
            <person name="Burns J.A."/>
            <person name="Warring S."/>
            <person name="Larson R."/>
            <person name="Maurer-Alcala X."/>
            <person name="Dacks J."/>
            <person name="Kim E."/>
        </authorList>
    </citation>
    <scope>NUCLEOTIDE SEQUENCE</scope>
    <source>
        <strain evidence="8">PLY_AMNH</strain>
    </source>
</reference>
<dbReference type="GO" id="GO:0005737">
    <property type="term" value="C:cytoplasm"/>
    <property type="evidence" value="ECO:0007669"/>
    <property type="project" value="TreeGrafter"/>
</dbReference>
<evidence type="ECO:0000313" key="9">
    <source>
        <dbReference type="Proteomes" id="UP001190700"/>
    </source>
</evidence>
<gene>
    <name evidence="8" type="ORF">CYMTET_39221</name>
    <name evidence="7" type="ORF">CYMTET_39223</name>
</gene>
<keyword evidence="5 6" id="KW-0472">Membrane</keyword>
<evidence type="ECO:0000256" key="5">
    <source>
        <dbReference type="ARBA" id="ARBA00023136"/>
    </source>
</evidence>
<evidence type="ECO:0000256" key="4">
    <source>
        <dbReference type="ARBA" id="ARBA00022989"/>
    </source>
</evidence>
<keyword evidence="4 6" id="KW-1133">Transmembrane helix</keyword>
<dbReference type="Proteomes" id="UP001190700">
    <property type="component" value="Unassembled WGS sequence"/>
</dbReference>
<evidence type="ECO:0000256" key="2">
    <source>
        <dbReference type="ARBA" id="ARBA00006824"/>
    </source>
</evidence>
<sequence>MDSWAQFHIRREIPRAVISEQMRMLSLALPCTRPRAAVRQMSLQSRPTGSLHAGCNHRGGQVSSRQKCSTNFLASTRRSYFSKAKRIYDTRHRVVTSCDAGALESAASILSSNPLFQSYLSSLENDPLVTKCLTSAVVFTASDIIAQTTFDRNSQGGVDAARVGRFALFGLAVHAPLFAFFFQQLDALVDPLPLEGVANVGVKVAIDQVLWTPPFLAFFFFVQASVLQGRDFDQGVSKVREVLVPTLKVNWRVWVPANCINYLLPADLRILFINLVSLFFTIYLSTVANDETDDA</sequence>
<dbReference type="Pfam" id="PF04117">
    <property type="entry name" value="Mpv17_PMP22"/>
    <property type="match status" value="1"/>
</dbReference>
<dbReference type="EMBL" id="LGRX02026032">
    <property type="protein sequence ID" value="KAK3251442.1"/>
    <property type="molecule type" value="Genomic_DNA"/>
</dbReference>
<dbReference type="GO" id="GO:0016020">
    <property type="term" value="C:membrane"/>
    <property type="evidence" value="ECO:0007669"/>
    <property type="project" value="UniProtKB-SubCell"/>
</dbReference>
<evidence type="ECO:0000256" key="6">
    <source>
        <dbReference type="RuleBase" id="RU363053"/>
    </source>
</evidence>
<evidence type="ECO:0000256" key="1">
    <source>
        <dbReference type="ARBA" id="ARBA00004141"/>
    </source>
</evidence>
<comment type="caution">
    <text evidence="8">The sequence shown here is derived from an EMBL/GenBank/DDBJ whole genome shotgun (WGS) entry which is preliminary data.</text>
</comment>
<dbReference type="EMBL" id="LGRX02026033">
    <property type="protein sequence ID" value="KAK3251438.1"/>
    <property type="molecule type" value="Genomic_DNA"/>
</dbReference>
<dbReference type="AlphaFoldDB" id="A0AAE0CCS0"/>
<comment type="subcellular location">
    <subcellularLocation>
        <location evidence="1">Membrane</location>
        <topology evidence="1">Multi-pass membrane protein</topology>
    </subcellularLocation>
</comment>
<proteinExistence type="inferred from homology"/>
<dbReference type="InterPro" id="IPR007248">
    <property type="entry name" value="Mpv17_PMP22"/>
</dbReference>
<keyword evidence="9" id="KW-1185">Reference proteome</keyword>
<reference evidence="8 9" key="1">
    <citation type="journal article" date="2015" name="Genome Biol. Evol.">
        <title>Comparative Genomics of a Bacterivorous Green Alga Reveals Evolutionary Causalities and Consequences of Phago-Mixotrophic Mode of Nutrition.</title>
        <authorList>
            <person name="Burns J.A."/>
            <person name="Paasch A."/>
            <person name="Narechania A."/>
            <person name="Kim E."/>
        </authorList>
    </citation>
    <scope>NUCLEOTIDE SEQUENCE [LARGE SCALE GENOMIC DNA]</scope>
    <source>
        <strain evidence="8">PLY_AMNH</strain>
    </source>
</reference>
<evidence type="ECO:0000256" key="3">
    <source>
        <dbReference type="ARBA" id="ARBA00022692"/>
    </source>
</evidence>
<keyword evidence="3 6" id="KW-0812">Transmembrane</keyword>
<comment type="similarity">
    <text evidence="2 6">Belongs to the peroxisomal membrane protein PXMP2/4 family.</text>
</comment>
<evidence type="ECO:0000313" key="8">
    <source>
        <dbReference type="EMBL" id="KAK3251442.1"/>
    </source>
</evidence>
<feature type="transmembrane region" description="Helical" evidence="6">
    <location>
        <begin position="270"/>
        <end position="288"/>
    </location>
</feature>
<dbReference type="PANTHER" id="PTHR11266">
    <property type="entry name" value="PEROXISOMAL MEMBRANE PROTEIN 2, PXMP2 MPV17"/>
    <property type="match status" value="1"/>
</dbReference>
<organism evidence="8 9">
    <name type="scientific">Cymbomonas tetramitiformis</name>
    <dbReference type="NCBI Taxonomy" id="36881"/>
    <lineage>
        <taxon>Eukaryota</taxon>
        <taxon>Viridiplantae</taxon>
        <taxon>Chlorophyta</taxon>
        <taxon>Pyramimonadophyceae</taxon>
        <taxon>Pyramimonadales</taxon>
        <taxon>Pyramimonadaceae</taxon>
        <taxon>Cymbomonas</taxon>
    </lineage>
</organism>
<accession>A0AAE0CCS0</accession>